<reference evidence="8" key="1">
    <citation type="submission" date="2023-11" db="UniProtKB">
        <authorList>
            <consortium name="WormBaseParasite"/>
        </authorList>
    </citation>
    <scope>IDENTIFICATION</scope>
</reference>
<evidence type="ECO:0000256" key="2">
    <source>
        <dbReference type="ARBA" id="ARBA00022737"/>
    </source>
</evidence>
<dbReference type="Gene3D" id="1.10.150.50">
    <property type="entry name" value="Transcription Factor, Ets-1"/>
    <property type="match status" value="3"/>
</dbReference>
<evidence type="ECO:0000256" key="3">
    <source>
        <dbReference type="ARBA" id="ARBA00023054"/>
    </source>
</evidence>
<feature type="compositionally biased region" description="Polar residues" evidence="5">
    <location>
        <begin position="669"/>
        <end position="684"/>
    </location>
</feature>
<dbReference type="PANTHER" id="PTHR12587:SF20">
    <property type="entry name" value="LIPRIN-ALPHA, ISOFORM E"/>
    <property type="match status" value="1"/>
</dbReference>
<feature type="region of interest" description="Disordered" evidence="5">
    <location>
        <begin position="783"/>
        <end position="821"/>
    </location>
</feature>
<dbReference type="GO" id="GO:0048786">
    <property type="term" value="C:presynaptic active zone"/>
    <property type="evidence" value="ECO:0007669"/>
    <property type="project" value="TreeGrafter"/>
</dbReference>
<evidence type="ECO:0000313" key="7">
    <source>
        <dbReference type="Proteomes" id="UP000050790"/>
    </source>
</evidence>
<feature type="region of interest" description="Disordered" evidence="5">
    <location>
        <begin position="660"/>
        <end position="684"/>
    </location>
</feature>
<dbReference type="WBParaSite" id="SMRG1_73330.2">
    <property type="protein sequence ID" value="SMRG1_73330.2"/>
    <property type="gene ID" value="SMRG1_73330"/>
</dbReference>
<evidence type="ECO:0000256" key="1">
    <source>
        <dbReference type="ARBA" id="ARBA00007026"/>
    </source>
</evidence>
<feature type="region of interest" description="Disordered" evidence="5">
    <location>
        <begin position="1235"/>
        <end position="1286"/>
    </location>
</feature>
<evidence type="ECO:0000259" key="6">
    <source>
        <dbReference type="PROSITE" id="PS50105"/>
    </source>
</evidence>
<feature type="coiled-coil region" evidence="4">
    <location>
        <begin position="41"/>
        <end position="118"/>
    </location>
</feature>
<organism evidence="7 8">
    <name type="scientific">Schistosoma margrebowiei</name>
    <dbReference type="NCBI Taxonomy" id="48269"/>
    <lineage>
        <taxon>Eukaryota</taxon>
        <taxon>Metazoa</taxon>
        <taxon>Spiralia</taxon>
        <taxon>Lophotrochozoa</taxon>
        <taxon>Platyhelminthes</taxon>
        <taxon>Trematoda</taxon>
        <taxon>Digenea</taxon>
        <taxon>Strigeidida</taxon>
        <taxon>Schistosomatoidea</taxon>
        <taxon>Schistosomatidae</taxon>
        <taxon>Schistosoma</taxon>
    </lineage>
</organism>
<dbReference type="InterPro" id="IPR013761">
    <property type="entry name" value="SAM/pointed_sf"/>
</dbReference>
<keyword evidence="3 4" id="KW-0175">Coiled coil</keyword>
<dbReference type="InterPro" id="IPR037621">
    <property type="entry name" value="LIP-1_SAM_2"/>
</dbReference>
<feature type="compositionally biased region" description="Low complexity" evidence="5">
    <location>
        <begin position="1353"/>
        <end position="1365"/>
    </location>
</feature>
<evidence type="ECO:0000256" key="5">
    <source>
        <dbReference type="SAM" id="MobiDB-lite"/>
    </source>
</evidence>
<dbReference type="InterPro" id="IPR057892">
    <property type="entry name" value="LIP-1_CC2"/>
</dbReference>
<dbReference type="SUPFAM" id="SSF47769">
    <property type="entry name" value="SAM/Pointed domain"/>
    <property type="match status" value="2"/>
</dbReference>
<feature type="domain" description="SAM" evidence="6">
    <location>
        <begin position="1517"/>
        <end position="1573"/>
    </location>
</feature>
<dbReference type="InterPro" id="IPR029515">
    <property type="entry name" value="Liprin"/>
</dbReference>
<feature type="compositionally biased region" description="Low complexity" evidence="5">
    <location>
        <begin position="1237"/>
        <end position="1269"/>
    </location>
</feature>
<name>A0AA85AAQ5_9TREM</name>
<accession>A0AA85AAQ5</accession>
<dbReference type="SMART" id="SM00454">
    <property type="entry name" value="SAM"/>
    <property type="match status" value="3"/>
</dbReference>
<dbReference type="PROSITE" id="PS50105">
    <property type="entry name" value="SAM_DOMAIN"/>
    <property type="match status" value="3"/>
</dbReference>
<dbReference type="CDD" id="cd09565">
    <property type="entry name" value="SAM_liprin-alpha1_2_3_4_repeat2"/>
    <property type="match status" value="1"/>
</dbReference>
<feature type="domain" description="SAM" evidence="6">
    <location>
        <begin position="1598"/>
        <end position="1667"/>
    </location>
</feature>
<dbReference type="SUPFAM" id="SSF57997">
    <property type="entry name" value="Tropomyosin"/>
    <property type="match status" value="1"/>
</dbReference>
<feature type="region of interest" description="Disordered" evidence="5">
    <location>
        <begin position="229"/>
        <end position="287"/>
    </location>
</feature>
<feature type="compositionally biased region" description="Basic and acidic residues" evidence="5">
    <location>
        <begin position="579"/>
        <end position="592"/>
    </location>
</feature>
<dbReference type="GO" id="GO:0050808">
    <property type="term" value="P:synapse organization"/>
    <property type="evidence" value="ECO:0007669"/>
    <property type="project" value="TreeGrafter"/>
</dbReference>
<dbReference type="InterPro" id="IPR001660">
    <property type="entry name" value="SAM"/>
</dbReference>
<feature type="compositionally biased region" description="Polar residues" evidence="5">
    <location>
        <begin position="10"/>
        <end position="27"/>
    </location>
</feature>
<feature type="compositionally biased region" description="Polar residues" evidence="5">
    <location>
        <begin position="1798"/>
        <end position="1813"/>
    </location>
</feature>
<evidence type="ECO:0000256" key="4">
    <source>
        <dbReference type="SAM" id="Coils"/>
    </source>
</evidence>
<protein>
    <recommendedName>
        <fullName evidence="6">SAM domain-containing protein</fullName>
    </recommendedName>
</protein>
<feature type="region of interest" description="Disordered" evidence="5">
    <location>
        <begin position="1353"/>
        <end position="1373"/>
    </location>
</feature>
<feature type="domain" description="SAM" evidence="6">
    <location>
        <begin position="1423"/>
        <end position="1489"/>
    </location>
</feature>
<dbReference type="Pfam" id="PF00536">
    <property type="entry name" value="SAM_1"/>
    <property type="match status" value="2"/>
</dbReference>
<feature type="compositionally biased region" description="Low complexity" evidence="5">
    <location>
        <begin position="276"/>
        <end position="287"/>
    </location>
</feature>
<feature type="region of interest" description="Disordered" evidence="5">
    <location>
        <begin position="1136"/>
        <end position="1165"/>
    </location>
</feature>
<dbReference type="Proteomes" id="UP000050790">
    <property type="component" value="Unassembled WGS sequence"/>
</dbReference>
<feature type="region of interest" description="Disordered" evidence="5">
    <location>
        <begin position="579"/>
        <end position="641"/>
    </location>
</feature>
<dbReference type="Pfam" id="PF25526">
    <property type="entry name" value="LIP-1"/>
    <property type="match status" value="2"/>
</dbReference>
<feature type="compositionally biased region" description="Low complexity" evidence="5">
    <location>
        <begin position="1827"/>
        <end position="1848"/>
    </location>
</feature>
<feature type="compositionally biased region" description="Low complexity" evidence="5">
    <location>
        <begin position="794"/>
        <end position="813"/>
    </location>
</feature>
<dbReference type="PANTHER" id="PTHR12587">
    <property type="entry name" value="LAR INTERACTING PROTEIN LIP -RELATED PROTEIN"/>
    <property type="match status" value="1"/>
</dbReference>
<dbReference type="InterPro" id="IPR037620">
    <property type="entry name" value="LIP-1_SAM_1"/>
</dbReference>
<feature type="compositionally biased region" description="Polar residues" evidence="5">
    <location>
        <begin position="623"/>
        <end position="632"/>
    </location>
</feature>
<feature type="coiled-coil region" evidence="4">
    <location>
        <begin position="320"/>
        <end position="417"/>
    </location>
</feature>
<sequence length="1848" mass="204173">MCDVMPTISEDGNSSQGDRDSQASGEGTNVEDMLLSILDERDRLMESLHDAQDQLVFTQNRLAEAERERDVLNRQLSEKLPEDLSLLAKEVHRLRDQISEREEEIVELKSERNNTRLLLEHLECLVARHERSLRMTVVKRQVNSPGGVSSEVEVLKALKSLFEHHKALDERVRERLRTALERGAQLEEEVRSSAADRAALREQLAAALAGVAAAATAVQQRQQQQIVSTVNGNGNVDSNHTTQISKDDLDGNDVGNKLASLPPGGPPITSKDSNDESSSAVNSSENSGVKTVASVAAAAAAAAASAVAVERKLVEVTTKSRDLEASNTTLQKELSRAHDQISRLQRELRELEAQREDQEARIATLEQRYLATQREATGTLDRLSRAQSELITREIELKQAKDHANHLVSELETVQNELAIVKVNTMQQNEKVNTPTTTSTIMHTAMENGGENETISNDEKTIKNDKSSHLINDNNSNNNNPNVTVVDELRVQLSTAEERIKDMEVEMNEIQSELQRARQREQLNEDHSSRLTATVDKLLLESNERLQTHLREKMAALEEKNQLHTELDRLRRLLETSQTERDRALADMERLRRSSATTTPTALALQGDSYSSGSHSLRRMPRNASSSRTDQTLLDNEEVNLDELENNSSSLKRIQRKIGGSDWVDSDGDTTTSPVSRGQSEIGTSNTDAQRLALLIQNQLDAINKEIKMIQEEKQTAEQLAEELELRVGCTGTNRNGSSQGQLIDDYYSQQRGNDTNEAYYYTNQDGRLNANNVMPSLLPNFGPTGWSPPPSPLSSRSTPFGGISSDSFSGSFNNPNRNASSSVLSSVVVSKESERSIPQYAAPTPLAVDPRRNLQHQPIQYSQPSSNSGFMSRSSHFEQQRSMSAAGRPLHQVSNGGLITSDDLLQNNVINQPFRPASQLNYHLPVAAPTGAGAPPPPPSINPNTVNNVPPPSTIPAQELMNNTNMYLRNNYRTNLPICTTGIGYPPGSLSVISVDSPEEEGSSAASDSLVCNQTIEGQPSGQQQQQQTIPLTSAQNIPLMNKQFYQQQLQYRQQSISDQPMTTLTQQPLYQRDYEQQQQIQQLQFTHSTRPHLPMNSMPIYHQQPIGLYQNYLRSIGPRNQLYNIIDSQQQQQQQINSVSRLDSTQSFFSPTPSPTPSKKKSRMLSGTFGRLFRRNQSSNITGNSGVGIVSGPYDMAQYSQNYYPIPNHINQSMRISASPPIRLGSPMIHASIANNTHNNNSTTNNNNSSNNNIRYSMQQQPMSPQPIAVGPGGHQSLSLPLPPPPPSVQYHPSISNQAQMIQQQHQLLIEQQQQQQQMYQFRQRQQGLEYDDGCNGPNLITGGSISPLSSSTVSGSLSESTIPSNSRIMSPNPMSLTMGSSGGQLANTTLPPQVPEERRRWKKEELLEQAMMARLPFAQWNGPTVVAWLELWVSMPAWYVAACRANVKSGAIMASLSEQEIQREIGISNPLHRLKLRLAIQEMVALTSPTPVPKPSTSRLAFGDMNHEWVGNVWLPSLGLAQYRPAFMECLVDSRMLDHLTKRDLRTHLKMVDNLHRTSLLYGIVCLKRLNYDRLELERRQREAAHPDSIDLLVWSCERVQGWLDEIGLKEYAPNLNGSGVHGGVIGLHPDLNPQQLALTLQIPTSNTSARAILAKELTQLVQRFRANVPIAAASIGPAPRVLAMEAAAVVAANRARAKFEGQDICYPDDGFNETAITNDCDGVEQIEDRATPTNISERNLKDTQRTQLELPNSNSDKIGGTKTTDILSSSSDLGLDCSITINNTPTSTNVSNAVPHSSNTSAGSPTTVSQKKRAPQVPSVSVNISNTTPLSSTTTPITNKTTTT</sequence>
<keyword evidence="2" id="KW-0677">Repeat</keyword>
<proteinExistence type="inferred from homology"/>
<dbReference type="Pfam" id="PF07647">
    <property type="entry name" value="SAM_2"/>
    <property type="match status" value="1"/>
</dbReference>
<feature type="compositionally biased region" description="Polar residues" evidence="5">
    <location>
        <begin position="229"/>
        <end position="244"/>
    </location>
</feature>
<dbReference type="CDD" id="cd09562">
    <property type="entry name" value="SAM_liprin-alpha1_2_3_4_repeat1"/>
    <property type="match status" value="1"/>
</dbReference>
<feature type="region of interest" description="Disordered" evidence="5">
    <location>
        <begin position="1790"/>
        <end position="1848"/>
    </location>
</feature>
<feature type="compositionally biased region" description="Low complexity" evidence="5">
    <location>
        <begin position="594"/>
        <end position="605"/>
    </location>
</feature>
<dbReference type="GO" id="GO:0005737">
    <property type="term" value="C:cytoplasm"/>
    <property type="evidence" value="ECO:0007669"/>
    <property type="project" value="UniProtKB-ARBA"/>
</dbReference>
<comment type="similarity">
    <text evidence="1">Belongs to the liprin family. Liprin-alpha subfamily.</text>
</comment>
<feature type="region of interest" description="Disordered" evidence="5">
    <location>
        <begin position="1"/>
        <end position="30"/>
    </location>
</feature>
<evidence type="ECO:0000313" key="8">
    <source>
        <dbReference type="WBParaSite" id="SMRG1_73330.2"/>
    </source>
</evidence>
<feature type="coiled-coil region" evidence="4">
    <location>
        <begin position="693"/>
        <end position="727"/>
    </location>
</feature>